<dbReference type="AlphaFoldDB" id="A0A1D9QJ40"/>
<protein>
    <recommendedName>
        <fullName evidence="4">Transcription factor domain-containing protein</fullName>
    </recommendedName>
</protein>
<dbReference type="OrthoDB" id="103819at2759"/>
<name>A0A1D9QJ40_SCLS1</name>
<feature type="region of interest" description="Disordered" evidence="1">
    <location>
        <begin position="67"/>
        <end position="89"/>
    </location>
</feature>
<dbReference type="VEuPathDB" id="FungiDB:sscle_14g097100"/>
<evidence type="ECO:0000256" key="1">
    <source>
        <dbReference type="SAM" id="MobiDB-lite"/>
    </source>
</evidence>
<evidence type="ECO:0008006" key="4">
    <source>
        <dbReference type="Google" id="ProtNLM"/>
    </source>
</evidence>
<dbReference type="Proteomes" id="UP000177798">
    <property type="component" value="Chromosome 14"/>
</dbReference>
<accession>A0A1D9QJ40</accession>
<organism evidence="2 3">
    <name type="scientific">Sclerotinia sclerotiorum (strain ATCC 18683 / 1980 / Ss-1)</name>
    <name type="common">White mold</name>
    <name type="synonym">Whetzelinia sclerotiorum</name>
    <dbReference type="NCBI Taxonomy" id="665079"/>
    <lineage>
        <taxon>Eukaryota</taxon>
        <taxon>Fungi</taxon>
        <taxon>Dikarya</taxon>
        <taxon>Ascomycota</taxon>
        <taxon>Pezizomycotina</taxon>
        <taxon>Leotiomycetes</taxon>
        <taxon>Helotiales</taxon>
        <taxon>Sclerotiniaceae</taxon>
        <taxon>Sclerotinia</taxon>
    </lineage>
</organism>
<reference evidence="3" key="1">
    <citation type="journal article" date="2017" name="Genome Biol. Evol.">
        <title>The complete genome sequence of the phytopathogenic fungus Sclerotinia sclerotiorum reveals insights into the genome architecture of broad host range pathogens.</title>
        <authorList>
            <person name="Derbyshire M."/>
            <person name="Denton-Giles M."/>
            <person name="Hegedus D."/>
            <person name="Seifbarghy S."/>
            <person name="Rollins J."/>
            <person name="van Kan J."/>
            <person name="Seidl M.F."/>
            <person name="Faino L."/>
            <person name="Mbengue M."/>
            <person name="Navaud O."/>
            <person name="Raffaele S."/>
            <person name="Hammond-Kosack K."/>
            <person name="Heard S."/>
            <person name="Oliver R."/>
        </authorList>
    </citation>
    <scope>NUCLEOTIDE SEQUENCE [LARGE SCALE GENOMIC DNA]</scope>
    <source>
        <strain evidence="3">ATCC 18683 / 1980 / Ss-1</strain>
    </source>
</reference>
<dbReference type="EMBL" id="CP017827">
    <property type="protein sequence ID" value="APA14940.1"/>
    <property type="molecule type" value="Genomic_DNA"/>
</dbReference>
<sequence length="217" mass="24426">MPYFVLFSNIIADPHSPTCFDDLQLLRAVVYYFLRMHTQHRSARKLERIAETFTRLAESFVRGSMNRKSLESKSPEIPTTPSIRPLTKSSQFTSQVTSEMISQTSNQFGTFPANDNIQSANTYNHDAEMGARNLSDDLADPTLLSFLSYPMDIPMSGNEHSEDISVREINSFTGQTAAVADPLFHQLDFLSTEQSLDGNFDWFSWDTYAWSAGGNGI</sequence>
<feature type="compositionally biased region" description="Polar residues" evidence="1">
    <location>
        <begin position="77"/>
        <end position="89"/>
    </location>
</feature>
<gene>
    <name evidence="2" type="ORF">sscle_14g097100</name>
</gene>
<evidence type="ECO:0000313" key="2">
    <source>
        <dbReference type="EMBL" id="APA14940.1"/>
    </source>
</evidence>
<evidence type="ECO:0000313" key="3">
    <source>
        <dbReference type="Proteomes" id="UP000177798"/>
    </source>
</evidence>
<proteinExistence type="predicted"/>